<evidence type="ECO:0000256" key="7">
    <source>
        <dbReference type="ARBA" id="ARBA00023212"/>
    </source>
</evidence>
<evidence type="ECO:0000313" key="13">
    <source>
        <dbReference type="EnsemblMetazoa" id="LLOJ006895-PA"/>
    </source>
</evidence>
<dbReference type="SMART" id="SM00320">
    <property type="entry name" value="WD40"/>
    <property type="match status" value="1"/>
</dbReference>
<protein>
    <recommendedName>
        <fullName evidence="10">Dynein axonemal intermediate chain 4</fullName>
    </recommendedName>
    <alternativeName>
        <fullName evidence="11">WD repeat-containing protein 78</fullName>
    </alternativeName>
</protein>
<dbReference type="InterPro" id="IPR015943">
    <property type="entry name" value="WD40/YVTN_repeat-like_dom_sf"/>
</dbReference>
<proteinExistence type="predicted"/>
<dbReference type="InterPro" id="IPR050687">
    <property type="entry name" value="Dynein_IC"/>
</dbReference>
<dbReference type="Gene3D" id="2.130.10.10">
    <property type="entry name" value="YVTN repeat-like/Quinoprotein amine dehydrogenase"/>
    <property type="match status" value="1"/>
</dbReference>
<evidence type="ECO:0000256" key="11">
    <source>
        <dbReference type="ARBA" id="ARBA00041557"/>
    </source>
</evidence>
<keyword evidence="3 12" id="KW-0853">WD repeat</keyword>
<dbReference type="VEuPathDB" id="VectorBase:LLONM1_008859"/>
<dbReference type="SUPFAM" id="SSF50978">
    <property type="entry name" value="WD40 repeat-like"/>
    <property type="match status" value="1"/>
</dbReference>
<evidence type="ECO:0000256" key="10">
    <source>
        <dbReference type="ARBA" id="ARBA00040002"/>
    </source>
</evidence>
<dbReference type="InterPro" id="IPR005225">
    <property type="entry name" value="Small_GTP-bd"/>
</dbReference>
<evidence type="ECO:0000256" key="4">
    <source>
        <dbReference type="ARBA" id="ARBA00022737"/>
    </source>
</evidence>
<keyword evidence="8" id="KW-0966">Cell projection</keyword>
<dbReference type="PANTHER" id="PTHR12442:SF12">
    <property type="entry name" value="DYNEIN AXONEMAL INTERMEDIATE CHAIN 4"/>
    <property type="match status" value="1"/>
</dbReference>
<dbReference type="GO" id="GO:0120293">
    <property type="term" value="C:dynein axonemal particle"/>
    <property type="evidence" value="ECO:0007669"/>
    <property type="project" value="UniProtKB-SubCell"/>
</dbReference>
<keyword evidence="6" id="KW-0969">Cilium</keyword>
<keyword evidence="4" id="KW-0677">Repeat</keyword>
<evidence type="ECO:0000256" key="6">
    <source>
        <dbReference type="ARBA" id="ARBA00023069"/>
    </source>
</evidence>
<evidence type="ECO:0000256" key="2">
    <source>
        <dbReference type="ARBA" id="ARBA00022490"/>
    </source>
</evidence>
<dbReference type="GO" id="GO:0045504">
    <property type="term" value="F:dynein heavy chain binding"/>
    <property type="evidence" value="ECO:0007669"/>
    <property type="project" value="TreeGrafter"/>
</dbReference>
<name>A0A1B0CPU6_LUTLO</name>
<organism evidence="13 14">
    <name type="scientific">Lutzomyia longipalpis</name>
    <name type="common">Sand fly</name>
    <dbReference type="NCBI Taxonomy" id="7200"/>
    <lineage>
        <taxon>Eukaryota</taxon>
        <taxon>Metazoa</taxon>
        <taxon>Ecdysozoa</taxon>
        <taxon>Arthropoda</taxon>
        <taxon>Hexapoda</taxon>
        <taxon>Insecta</taxon>
        <taxon>Pterygota</taxon>
        <taxon>Neoptera</taxon>
        <taxon>Endopterygota</taxon>
        <taxon>Diptera</taxon>
        <taxon>Nematocera</taxon>
        <taxon>Psychodoidea</taxon>
        <taxon>Psychodidae</taxon>
        <taxon>Lutzomyia</taxon>
        <taxon>Lutzomyia</taxon>
    </lineage>
</organism>
<keyword evidence="7" id="KW-0206">Cytoskeleton</keyword>
<dbReference type="FunFam" id="3.40.50.300:FF:001447">
    <property type="entry name" value="Ras-related protein Rab-1B"/>
    <property type="match status" value="1"/>
</dbReference>
<reference evidence="13" key="1">
    <citation type="submission" date="2020-05" db="UniProtKB">
        <authorList>
            <consortium name="EnsemblMetazoa"/>
        </authorList>
    </citation>
    <scope>IDENTIFICATION</scope>
    <source>
        <strain evidence="13">Jacobina</strain>
    </source>
</reference>
<dbReference type="NCBIfam" id="TIGR00231">
    <property type="entry name" value="small_GTP"/>
    <property type="match status" value="1"/>
</dbReference>
<dbReference type="GO" id="GO:0005858">
    <property type="term" value="C:axonemal dynein complex"/>
    <property type="evidence" value="ECO:0007669"/>
    <property type="project" value="TreeGrafter"/>
</dbReference>
<dbReference type="AlphaFoldDB" id="A0A1B0CPU6"/>
<dbReference type="SUPFAM" id="SSF52540">
    <property type="entry name" value="P-loop containing nucleoside triphosphate hydrolases"/>
    <property type="match status" value="1"/>
</dbReference>
<dbReference type="PANTHER" id="PTHR12442">
    <property type="entry name" value="DYNEIN INTERMEDIATE CHAIN"/>
    <property type="match status" value="1"/>
</dbReference>
<evidence type="ECO:0000256" key="5">
    <source>
        <dbReference type="ARBA" id="ARBA00022846"/>
    </source>
</evidence>
<dbReference type="Gene3D" id="3.40.50.300">
    <property type="entry name" value="P-loop containing nucleotide triphosphate hydrolases"/>
    <property type="match status" value="1"/>
</dbReference>
<dbReference type="PROSITE" id="PS50082">
    <property type="entry name" value="WD_REPEATS_2"/>
    <property type="match status" value="1"/>
</dbReference>
<feature type="repeat" description="WD" evidence="12">
    <location>
        <begin position="620"/>
        <end position="652"/>
    </location>
</feature>
<dbReference type="EMBL" id="AJWK01022651">
    <property type="status" value="NOT_ANNOTATED_CDS"/>
    <property type="molecule type" value="Genomic_DNA"/>
</dbReference>
<evidence type="ECO:0000313" key="14">
    <source>
        <dbReference type="Proteomes" id="UP000092461"/>
    </source>
</evidence>
<dbReference type="EnsemblMetazoa" id="LLOJ006895-RA">
    <property type="protein sequence ID" value="LLOJ006895-PA"/>
    <property type="gene ID" value="LLOJ006895"/>
</dbReference>
<evidence type="ECO:0000256" key="1">
    <source>
        <dbReference type="ARBA" id="ARBA00004611"/>
    </source>
</evidence>
<evidence type="ECO:0000256" key="8">
    <source>
        <dbReference type="ARBA" id="ARBA00023273"/>
    </source>
</evidence>
<accession>A0A1B0CPU6</accession>
<dbReference type="SMART" id="SM00175">
    <property type="entry name" value="RAB"/>
    <property type="match status" value="1"/>
</dbReference>
<sequence length="700" mass="80004">MRKLRRFLSGDELEKRIIRYFQRPHRLNITPYVQDDFSSHCRDLATNHVDVLLKRKDDSTLMMRKIIFVGESAVGKTSLITKFYYGEFDSTYMSTLGIDYQVERFVVLNCEHRLQLWDTAGQERFRAMALPFYRGASTIVSVFDMSNPSTIASAVDYISIARLHSEMARKTPCPTFLIGNKLDLLGQKIAQEINAEYYEVSCKDASSVTRLFRRIALINFEDYCAGIEIPIELNPFEKFFTKVLENDSLVVAQDKLAKPPTFIKILLRETDDVVLFENPSETVPRDSEEAAEVVAANEKYEYLTRGKGRNRRTTNSEAQTMDCLFKSRAVNTDRIKQESIGTFVSNYEMFDTYEDLARSTQSLDVTEETKIVITTYAREGEEDPGQFLNTSANFRLSAMIIQRLLAGNVFREKQKRFRNMYLPDPLAMNVKYHYTMEKLWSYQWVALAGYAVTSFSWCETNRDILAVGYGLFYMDPKQDQPEDGCVCIWNERGALVASTDRETSPGFESIWQIDWLPGEGLYSEFGQLLTISIDGRIMKYSFTSGRHLAGIQLLRLSRVEGVVEGLPIAKKKDLMEAYRHPQALCLRIHPLRQHTYFVGTDEGCLHTCSLNYPHHHIGVSQVHKGSVYSIEYSPWSPRIFLTCGSDWCIRVWVEGVFEPVIDSQVALMLSTVHSGVPFMPPSLPAAVVIVLNSGTFGERL</sequence>
<dbReference type="SMART" id="SM00174">
    <property type="entry name" value="RHO"/>
    <property type="match status" value="1"/>
</dbReference>
<keyword evidence="5" id="KW-0282">Flagellum</keyword>
<keyword evidence="2" id="KW-0963">Cytoplasm</keyword>
<dbReference type="SMART" id="SM00176">
    <property type="entry name" value="RAN"/>
    <property type="match status" value="1"/>
</dbReference>
<dbReference type="Pfam" id="PF00071">
    <property type="entry name" value="Ras"/>
    <property type="match status" value="1"/>
</dbReference>
<evidence type="ECO:0000256" key="12">
    <source>
        <dbReference type="PROSITE-ProRule" id="PRU00221"/>
    </source>
</evidence>
<dbReference type="VEuPathDB" id="VectorBase:LLONM1_007333"/>
<dbReference type="GO" id="GO:0003924">
    <property type="term" value="F:GTPase activity"/>
    <property type="evidence" value="ECO:0007669"/>
    <property type="project" value="InterPro"/>
</dbReference>
<dbReference type="InterPro" id="IPR027417">
    <property type="entry name" value="P-loop_NTPase"/>
</dbReference>
<dbReference type="PROSITE" id="PS51419">
    <property type="entry name" value="RAB"/>
    <property type="match status" value="1"/>
</dbReference>
<dbReference type="GO" id="GO:0003341">
    <property type="term" value="P:cilium movement"/>
    <property type="evidence" value="ECO:0007669"/>
    <property type="project" value="TreeGrafter"/>
</dbReference>
<dbReference type="CDD" id="cd00154">
    <property type="entry name" value="Rab"/>
    <property type="match status" value="1"/>
</dbReference>
<comment type="subcellular location">
    <subcellularLocation>
        <location evidence="1">Cytoplasm</location>
        <location evidence="1">Cytoskeleton</location>
        <location evidence="1">Flagellum axoneme</location>
    </subcellularLocation>
    <subcellularLocation>
        <location evidence="9">Dynein axonemal particle</location>
    </subcellularLocation>
</comment>
<dbReference type="GO" id="GO:0005525">
    <property type="term" value="F:GTP binding"/>
    <property type="evidence" value="ECO:0007669"/>
    <property type="project" value="InterPro"/>
</dbReference>
<dbReference type="InterPro" id="IPR001680">
    <property type="entry name" value="WD40_rpt"/>
</dbReference>
<evidence type="ECO:0000256" key="3">
    <source>
        <dbReference type="ARBA" id="ARBA00022574"/>
    </source>
</evidence>
<evidence type="ECO:0000256" key="9">
    <source>
        <dbReference type="ARBA" id="ARBA00024190"/>
    </source>
</evidence>
<dbReference type="Proteomes" id="UP000092461">
    <property type="component" value="Unassembled WGS sequence"/>
</dbReference>
<dbReference type="InterPro" id="IPR036322">
    <property type="entry name" value="WD40_repeat_dom_sf"/>
</dbReference>
<dbReference type="PRINTS" id="PR00449">
    <property type="entry name" value="RASTRNSFRMNG"/>
</dbReference>
<dbReference type="InterPro" id="IPR001806">
    <property type="entry name" value="Small_GTPase"/>
</dbReference>
<dbReference type="SMART" id="SM00173">
    <property type="entry name" value="RAS"/>
    <property type="match status" value="1"/>
</dbReference>
<keyword evidence="14" id="KW-1185">Reference proteome</keyword>
<dbReference type="VEuPathDB" id="VectorBase:LLOJ006895"/>
<dbReference type="GO" id="GO:0045503">
    <property type="term" value="F:dynein light chain binding"/>
    <property type="evidence" value="ECO:0007669"/>
    <property type="project" value="TreeGrafter"/>
</dbReference>